<dbReference type="FunCoup" id="D8SBL9">
    <property type="interactions" value="233"/>
</dbReference>
<dbReference type="GO" id="GO:0042026">
    <property type="term" value="P:protein refolding"/>
    <property type="evidence" value="ECO:0000318"/>
    <property type="project" value="GO_Central"/>
</dbReference>
<dbReference type="eggNOG" id="KOG0101">
    <property type="taxonomic scope" value="Eukaryota"/>
</dbReference>
<proteinExistence type="inferred from homology"/>
<dbReference type="HOGENOM" id="CLU_005965_0_1_1"/>
<dbReference type="EMBL" id="GL377610">
    <property type="protein sequence ID" value="EFJ18277.1"/>
    <property type="molecule type" value="Genomic_DNA"/>
</dbReference>
<evidence type="ECO:0000313" key="5">
    <source>
        <dbReference type="Proteomes" id="UP000001514"/>
    </source>
</evidence>
<dbReference type="PROSITE" id="PS00297">
    <property type="entry name" value="HSP70_1"/>
    <property type="match status" value="1"/>
</dbReference>
<dbReference type="KEGG" id="smo:SELMODRAFT_112845"/>
<name>D8SBL9_SELML</name>
<dbReference type="Gene3D" id="3.30.30.30">
    <property type="match status" value="1"/>
</dbReference>
<dbReference type="Gramene" id="EFJ18277">
    <property type="protein sequence ID" value="EFJ18277"/>
    <property type="gene ID" value="SELMODRAFT_112845"/>
</dbReference>
<comment type="similarity">
    <text evidence="3">Belongs to the heat shock protein 70 family.</text>
</comment>
<evidence type="ECO:0000256" key="1">
    <source>
        <dbReference type="ARBA" id="ARBA00022741"/>
    </source>
</evidence>
<dbReference type="OrthoDB" id="2401965at2759"/>
<organism evidence="5">
    <name type="scientific">Selaginella moellendorffii</name>
    <name type="common">Spikemoss</name>
    <dbReference type="NCBI Taxonomy" id="88036"/>
    <lineage>
        <taxon>Eukaryota</taxon>
        <taxon>Viridiplantae</taxon>
        <taxon>Streptophyta</taxon>
        <taxon>Embryophyta</taxon>
        <taxon>Tracheophyta</taxon>
        <taxon>Lycopodiopsida</taxon>
        <taxon>Selaginellales</taxon>
        <taxon>Selaginellaceae</taxon>
        <taxon>Selaginella</taxon>
    </lineage>
</organism>
<dbReference type="InterPro" id="IPR029047">
    <property type="entry name" value="HSP70_peptide-bd_sf"/>
</dbReference>
<dbReference type="PANTHER" id="PTHR19375">
    <property type="entry name" value="HEAT SHOCK PROTEIN 70KDA"/>
    <property type="match status" value="1"/>
</dbReference>
<dbReference type="InParanoid" id="D8SBL9"/>
<gene>
    <name evidence="4" type="ORF">SELMODRAFT_112845</name>
</gene>
<dbReference type="GO" id="GO:0005737">
    <property type="term" value="C:cytoplasm"/>
    <property type="evidence" value="ECO:0000318"/>
    <property type="project" value="GO_Central"/>
</dbReference>
<dbReference type="InterPro" id="IPR018181">
    <property type="entry name" value="Heat_shock_70_CS"/>
</dbReference>
<keyword evidence="1 3" id="KW-0547">Nucleotide-binding</keyword>
<dbReference type="FunFam" id="2.60.34.10:FF:000019">
    <property type="entry name" value="Heat shock 70 kDa protein 8"/>
    <property type="match status" value="1"/>
</dbReference>
<dbReference type="GO" id="GO:0005524">
    <property type="term" value="F:ATP binding"/>
    <property type="evidence" value="ECO:0007669"/>
    <property type="project" value="UniProtKB-KW"/>
</dbReference>
<dbReference type="GO" id="GO:0140662">
    <property type="term" value="F:ATP-dependent protein folding chaperone"/>
    <property type="evidence" value="ECO:0007669"/>
    <property type="project" value="InterPro"/>
</dbReference>
<dbReference type="GO" id="GO:0044183">
    <property type="term" value="F:protein folding chaperone"/>
    <property type="evidence" value="ECO:0000318"/>
    <property type="project" value="GO_Central"/>
</dbReference>
<dbReference type="Gene3D" id="3.90.640.10">
    <property type="entry name" value="Actin, Chain A, domain 4"/>
    <property type="match status" value="1"/>
</dbReference>
<dbReference type="AlphaFoldDB" id="D8SBL9"/>
<evidence type="ECO:0000256" key="3">
    <source>
        <dbReference type="RuleBase" id="RU003322"/>
    </source>
</evidence>
<dbReference type="GO" id="GO:0031072">
    <property type="term" value="F:heat shock protein binding"/>
    <property type="evidence" value="ECO:0000318"/>
    <property type="project" value="GO_Central"/>
</dbReference>
<dbReference type="Proteomes" id="UP000001514">
    <property type="component" value="Unassembled WGS sequence"/>
</dbReference>
<accession>D8SBL9</accession>
<sequence>MIDEPPDGSTALPAPLESSAAIGIDLGTSSSAVAVWRNGRVEVFQCPEDRKSLPAYVLFSDTPTGINKVGGGASEDELWSGRAIFGAKKLVGRTDTDPIVQSCREKYPFLIESLGIGLKPFLGARGSNNIWRSTTPEEILALQLMELRAIAEFHLGRIVRSAVVTVPVCFSRFQLMTIERACVMAGLQVARLMPEPTAAGLVYAQMIQQQGISAPVSASAAEKLALIFNMGAGYCDVAITATAGGVSQIRGLAGEAFGGEELLQNLVSYLVSEMIPQLGHSPAKAALAIATGRLRFAAERAMHALSIEPDALVEMELGNGQIFSRSVTREVFEDLNAGVFARCSSLVVGCLRDADVEPVAISDVIAVGGASSVPGVKEALEKIFGARKMEALLHNQIQSSGIDTSEAAARGAALEGAIMSGVTDPNGSLDLLTIQAMASSVGVALLGGEFQPILHKNSMIPARRDVVVTTSRDNQRDALIVVYEGESKNARSNHLLGFFKLAGLPAAPKGVPLITVCVDVDASNVLRVMAGACLPKDCGGDGSGGVAALELREVRMPTVDDGHDWCVEALWNKHGDSMDVVLLQQPVPMS</sequence>
<dbReference type="Gene3D" id="2.60.34.10">
    <property type="entry name" value="Substrate Binding Domain Of DNAk, Chain A, domain 1"/>
    <property type="match status" value="1"/>
</dbReference>
<dbReference type="InterPro" id="IPR013126">
    <property type="entry name" value="Hsp_70_fam"/>
</dbReference>
<dbReference type="STRING" id="88036.D8SBL9"/>
<reference evidence="4 5" key="1">
    <citation type="journal article" date="2011" name="Science">
        <title>The Selaginella genome identifies genetic changes associated with the evolution of vascular plants.</title>
        <authorList>
            <person name="Banks J.A."/>
            <person name="Nishiyama T."/>
            <person name="Hasebe M."/>
            <person name="Bowman J.L."/>
            <person name="Gribskov M."/>
            <person name="dePamphilis C."/>
            <person name="Albert V.A."/>
            <person name="Aono N."/>
            <person name="Aoyama T."/>
            <person name="Ambrose B.A."/>
            <person name="Ashton N.W."/>
            <person name="Axtell M.J."/>
            <person name="Barker E."/>
            <person name="Barker M.S."/>
            <person name="Bennetzen J.L."/>
            <person name="Bonawitz N.D."/>
            <person name="Chapple C."/>
            <person name="Cheng C."/>
            <person name="Correa L.G."/>
            <person name="Dacre M."/>
            <person name="DeBarry J."/>
            <person name="Dreyer I."/>
            <person name="Elias M."/>
            <person name="Engstrom E.M."/>
            <person name="Estelle M."/>
            <person name="Feng L."/>
            <person name="Finet C."/>
            <person name="Floyd S.K."/>
            <person name="Frommer W.B."/>
            <person name="Fujita T."/>
            <person name="Gramzow L."/>
            <person name="Gutensohn M."/>
            <person name="Harholt J."/>
            <person name="Hattori M."/>
            <person name="Heyl A."/>
            <person name="Hirai T."/>
            <person name="Hiwatashi Y."/>
            <person name="Ishikawa M."/>
            <person name="Iwata M."/>
            <person name="Karol K.G."/>
            <person name="Koehler B."/>
            <person name="Kolukisaoglu U."/>
            <person name="Kubo M."/>
            <person name="Kurata T."/>
            <person name="Lalonde S."/>
            <person name="Li K."/>
            <person name="Li Y."/>
            <person name="Litt A."/>
            <person name="Lyons E."/>
            <person name="Manning G."/>
            <person name="Maruyama T."/>
            <person name="Michael T.P."/>
            <person name="Mikami K."/>
            <person name="Miyazaki S."/>
            <person name="Morinaga S."/>
            <person name="Murata T."/>
            <person name="Mueller-Roeber B."/>
            <person name="Nelson D.R."/>
            <person name="Obara M."/>
            <person name="Oguri Y."/>
            <person name="Olmstead R.G."/>
            <person name="Onodera N."/>
            <person name="Petersen B.L."/>
            <person name="Pils B."/>
            <person name="Prigge M."/>
            <person name="Rensing S.A."/>
            <person name="Riano-Pachon D.M."/>
            <person name="Roberts A.W."/>
            <person name="Sato Y."/>
            <person name="Scheller H.V."/>
            <person name="Schulz B."/>
            <person name="Schulz C."/>
            <person name="Shakirov E.V."/>
            <person name="Shibagaki N."/>
            <person name="Shinohara N."/>
            <person name="Shippen D.E."/>
            <person name="Soerensen I."/>
            <person name="Sotooka R."/>
            <person name="Sugimoto N."/>
            <person name="Sugita M."/>
            <person name="Sumikawa N."/>
            <person name="Tanurdzic M."/>
            <person name="Theissen G."/>
            <person name="Ulvskov P."/>
            <person name="Wakazuki S."/>
            <person name="Weng J.K."/>
            <person name="Willats W.W."/>
            <person name="Wipf D."/>
            <person name="Wolf P.G."/>
            <person name="Yang L."/>
            <person name="Zimmer A.D."/>
            <person name="Zhu Q."/>
            <person name="Mitros T."/>
            <person name="Hellsten U."/>
            <person name="Loque D."/>
            <person name="Otillar R."/>
            <person name="Salamov A."/>
            <person name="Schmutz J."/>
            <person name="Shapiro H."/>
            <person name="Lindquist E."/>
            <person name="Lucas S."/>
            <person name="Rokhsar D."/>
            <person name="Grigoriev I.V."/>
        </authorList>
    </citation>
    <scope>NUCLEOTIDE SEQUENCE [LARGE SCALE GENOMIC DNA]</scope>
</reference>
<dbReference type="InterPro" id="IPR043129">
    <property type="entry name" value="ATPase_NBD"/>
</dbReference>
<keyword evidence="5" id="KW-1185">Reference proteome</keyword>
<dbReference type="SUPFAM" id="SSF53067">
    <property type="entry name" value="Actin-like ATPase domain"/>
    <property type="match status" value="2"/>
</dbReference>
<dbReference type="OMA" id="LYSGMNP"/>
<dbReference type="Gene3D" id="3.30.420.40">
    <property type="match status" value="2"/>
</dbReference>
<evidence type="ECO:0000256" key="2">
    <source>
        <dbReference type="ARBA" id="ARBA00022840"/>
    </source>
</evidence>
<dbReference type="SUPFAM" id="SSF100920">
    <property type="entry name" value="Heat shock protein 70kD (HSP70), peptide-binding domain"/>
    <property type="match status" value="1"/>
</dbReference>
<protein>
    <submittedName>
        <fullName evidence="4">Uncharacterized protein</fullName>
    </submittedName>
</protein>
<dbReference type="CDD" id="cd24028">
    <property type="entry name" value="ASKHA_NBD_HSP70_HSPA1-like"/>
    <property type="match status" value="1"/>
</dbReference>
<dbReference type="GO" id="GO:0016887">
    <property type="term" value="F:ATP hydrolysis activity"/>
    <property type="evidence" value="ECO:0000318"/>
    <property type="project" value="GO_Central"/>
</dbReference>
<keyword evidence="2 3" id="KW-0067">ATP-binding</keyword>
<evidence type="ECO:0000313" key="4">
    <source>
        <dbReference type="EMBL" id="EFJ18277.1"/>
    </source>
</evidence>
<dbReference type="Pfam" id="PF00012">
    <property type="entry name" value="HSP70"/>
    <property type="match status" value="1"/>
</dbReference>
<dbReference type="PRINTS" id="PR00301">
    <property type="entry name" value="HEATSHOCK70"/>
</dbReference>